<feature type="region of interest" description="Disordered" evidence="2">
    <location>
        <begin position="209"/>
        <end position="228"/>
    </location>
</feature>
<feature type="chain" id="PRO_5045640835" description="FimV N-terminal domain-containing protein" evidence="4">
    <location>
        <begin position="20"/>
        <end position="554"/>
    </location>
</feature>
<dbReference type="Proteomes" id="UP001430796">
    <property type="component" value="Unassembled WGS sequence"/>
</dbReference>
<proteinExistence type="predicted"/>
<keyword evidence="4" id="KW-0732">Signal</keyword>
<evidence type="ECO:0000256" key="2">
    <source>
        <dbReference type="SAM" id="MobiDB-lite"/>
    </source>
</evidence>
<feature type="compositionally biased region" description="Low complexity" evidence="2">
    <location>
        <begin position="284"/>
        <end position="296"/>
    </location>
</feature>
<feature type="transmembrane region" description="Helical" evidence="3">
    <location>
        <begin position="512"/>
        <end position="529"/>
    </location>
</feature>
<keyword evidence="3" id="KW-0812">Transmembrane</keyword>
<accession>A0ABS9HTX2</accession>
<dbReference type="Pfam" id="PF25800">
    <property type="entry name" value="FimV_N"/>
    <property type="match status" value="1"/>
</dbReference>
<reference evidence="6" key="2">
    <citation type="submission" date="2022-01" db="EMBL/GenBank/DDBJ databases">
        <authorList>
            <person name="Zhou L.Y."/>
        </authorList>
    </citation>
    <scope>NUCLEOTIDE SEQUENCE</scope>
    <source>
        <strain evidence="6">TLK-CK17</strain>
    </source>
</reference>
<feature type="region of interest" description="Disordered" evidence="2">
    <location>
        <begin position="239"/>
        <end position="305"/>
    </location>
</feature>
<reference evidence="6" key="1">
    <citation type="submission" date="2022-01" db="EMBL/GenBank/DDBJ databases">
        <title>Lysobacter chinensis sp. nov., a bacterium isolated from cow dung compost.</title>
        <authorList>
            <person name="Liu Y."/>
        </authorList>
    </citation>
    <scope>NUCLEOTIDE SEQUENCE</scope>
    <source>
        <strain evidence="6">TLK-CK17</strain>
    </source>
</reference>
<evidence type="ECO:0000256" key="4">
    <source>
        <dbReference type="SAM" id="SignalP"/>
    </source>
</evidence>
<feature type="signal peptide" evidence="4">
    <location>
        <begin position="1"/>
        <end position="19"/>
    </location>
</feature>
<dbReference type="InterPro" id="IPR057840">
    <property type="entry name" value="FimV_N"/>
</dbReference>
<evidence type="ECO:0000256" key="3">
    <source>
        <dbReference type="SAM" id="Phobius"/>
    </source>
</evidence>
<organism evidence="6 7">
    <name type="scientific">Marilutibacter chinensis</name>
    <dbReference type="NCBI Taxonomy" id="2912247"/>
    <lineage>
        <taxon>Bacteria</taxon>
        <taxon>Pseudomonadati</taxon>
        <taxon>Pseudomonadota</taxon>
        <taxon>Gammaproteobacteria</taxon>
        <taxon>Lysobacterales</taxon>
        <taxon>Lysobacteraceae</taxon>
        <taxon>Marilutibacter</taxon>
    </lineage>
</organism>
<gene>
    <name evidence="6" type="ORF">L3V18_07715</name>
</gene>
<evidence type="ECO:0000256" key="1">
    <source>
        <dbReference type="SAM" id="Coils"/>
    </source>
</evidence>
<sequence>MRYRTLLLSGLMLASPAQALDIEPITIRSALGQPLLAEIPIEATEDELRDLRAGLAPAVVFARVGLTRPQGTVAGLRFAVVDARNGPLIRITTDAPVSETFFTFLVQLEWSSGKMIREFSVALQEPASMPVAQLPAITPPQQAPTMPASTGAGAAETAATPPPVAAVAPIAPIALAVPAAEAAPVELNVPVAEVAPIALAGPAGEPAPIPLAARPTAPSPAPSRSLPETTAAPVAAIPLRQSPPAAPSPPSSRPMSRATSNASPALASAGDGKAAPRAEPPPTTSSASSPVASIPAGGRRYGPVRPGEALSRIAAQVDEAGTRHEQALAALLLANPDAFIGGNINRLKRGAVLRLPSASELASIQAAHAQRLVHLQIRAWHEGPDAVADAEMAAARAAVEADMAAAAAAARVVPDSGRLEITPPGPEASDESTAQPRPPDIAMSAAAADDEAIASREAEIEHLRQRVAELEGSSEEMQRVIAIQDEALAKAQQRLAQRGGDGGGLVIARSSWPWAAAVALLLAGVAGALKYRRARLADGGSPSTGSRWPRWHRP</sequence>
<keyword evidence="3" id="KW-0472">Membrane</keyword>
<name>A0ABS9HTX2_9GAMM</name>
<evidence type="ECO:0000259" key="5">
    <source>
        <dbReference type="Pfam" id="PF25800"/>
    </source>
</evidence>
<keyword evidence="7" id="KW-1185">Reference proteome</keyword>
<keyword evidence="3" id="KW-1133">Transmembrane helix</keyword>
<feature type="region of interest" description="Disordered" evidence="2">
    <location>
        <begin position="416"/>
        <end position="439"/>
    </location>
</feature>
<comment type="caution">
    <text evidence="6">The sequence shown here is derived from an EMBL/GenBank/DDBJ whole genome shotgun (WGS) entry which is preliminary data.</text>
</comment>
<feature type="domain" description="FimV N-terminal" evidence="5">
    <location>
        <begin position="21"/>
        <end position="126"/>
    </location>
</feature>
<keyword evidence="1" id="KW-0175">Coiled coil</keyword>
<dbReference type="NCBIfam" id="TIGR03505">
    <property type="entry name" value="FimV_core"/>
    <property type="match status" value="1"/>
</dbReference>
<feature type="compositionally biased region" description="Low complexity" evidence="2">
    <location>
        <begin position="210"/>
        <end position="227"/>
    </location>
</feature>
<dbReference type="RefSeq" id="WP_237054091.1">
    <property type="nucleotide sequence ID" value="NZ_JAKJPO010000003.1"/>
</dbReference>
<protein>
    <recommendedName>
        <fullName evidence="5">FimV N-terminal domain-containing protein</fullName>
    </recommendedName>
</protein>
<evidence type="ECO:0000313" key="7">
    <source>
        <dbReference type="Proteomes" id="UP001430796"/>
    </source>
</evidence>
<dbReference type="EMBL" id="JAKJPO010000003">
    <property type="protein sequence ID" value="MCF7221674.1"/>
    <property type="molecule type" value="Genomic_DNA"/>
</dbReference>
<dbReference type="InterPro" id="IPR020012">
    <property type="entry name" value="LysM_FimV"/>
</dbReference>
<feature type="coiled-coil region" evidence="1">
    <location>
        <begin position="453"/>
        <end position="480"/>
    </location>
</feature>
<evidence type="ECO:0000313" key="6">
    <source>
        <dbReference type="EMBL" id="MCF7221674.1"/>
    </source>
</evidence>